<dbReference type="AlphaFoldDB" id="A0A967BIY8"/>
<dbReference type="Proteomes" id="UP000639775">
    <property type="component" value="Unassembled WGS sequence"/>
</dbReference>
<evidence type="ECO:0000313" key="1">
    <source>
        <dbReference type="EMBL" id="NHQ75822.1"/>
    </source>
</evidence>
<protein>
    <submittedName>
        <fullName evidence="1">Uncharacterized protein</fullName>
    </submittedName>
</protein>
<organism evidence="1 2">
    <name type="scientific">Roseovarius gahaiensis</name>
    <dbReference type="NCBI Taxonomy" id="2716691"/>
    <lineage>
        <taxon>Bacteria</taxon>
        <taxon>Pseudomonadati</taxon>
        <taxon>Pseudomonadota</taxon>
        <taxon>Alphaproteobacteria</taxon>
        <taxon>Rhodobacterales</taxon>
        <taxon>Roseobacteraceae</taxon>
        <taxon>Roseovarius</taxon>
    </lineage>
</organism>
<dbReference type="EMBL" id="JAAORB010000049">
    <property type="protein sequence ID" value="NHQ75822.1"/>
    <property type="molecule type" value="Genomic_DNA"/>
</dbReference>
<accession>A0A967BIY8</accession>
<proteinExistence type="predicted"/>
<keyword evidence="2" id="KW-1185">Reference proteome</keyword>
<dbReference type="Pfam" id="PF21810">
    <property type="entry name" value="DUF6880"/>
    <property type="match status" value="1"/>
</dbReference>
<reference evidence="1" key="1">
    <citation type="submission" date="2020-03" db="EMBL/GenBank/DDBJ databases">
        <title>Roseovarius gahaiensis sp. nov., isolated from Gahai Saline Lake, China.</title>
        <authorList>
            <person name="Sun X."/>
        </authorList>
    </citation>
    <scope>NUCLEOTIDE SEQUENCE</scope>
    <source>
        <strain evidence="1">GH877</strain>
    </source>
</reference>
<sequence length="479" mass="53947">MPKKSLNKKNLVALGADTLADLLLDAVQGDAARKRQVRRVLSADQTPQEAASDIRKRFASLRRATSFISRKAQRSLAKELNDIIALVETQIAPEEPNLAFDLLWSLLALSPSLQERTDDSNGTIGSVMHFAMNAIEKLAPKLTVNSDTLADQVFEALLDNGYGEYDNAIKALAPAMGNDGLSRMKSRANAFMNAPVTAEERVRYDGIYGIRQSVDEIARDSRKRTLERMLQDIADCQGDVDGWLAKYTAEQLTFHIIAPKAAQRLLEAGRADDALIVIKNCLAKQDARDNWFDKPELDTAHFACLEALGREDELKAALWDRFERRMCSETLRRYLTLLPDFEDEEALDQAKAKVLRHSEPYRALGFCLDWPDIELASRLVLARGDEFDGNVYEMLTPAAERLSENHPLTAVLLWRSMITFALDEARSKRYGHAARHLTSCAAADTLITDYGNYPDHEAFLNDLRTRHGRKTSFWNRFND</sequence>
<dbReference type="RefSeq" id="WP_167199846.1">
    <property type="nucleotide sequence ID" value="NZ_JAAORB010000049.1"/>
</dbReference>
<name>A0A967BIY8_9RHOB</name>
<comment type="caution">
    <text evidence="1">The sequence shown here is derived from an EMBL/GenBank/DDBJ whole genome shotgun (WGS) entry which is preliminary data.</text>
</comment>
<gene>
    <name evidence="1" type="ORF">HAT86_15325</name>
</gene>
<evidence type="ECO:0000313" key="2">
    <source>
        <dbReference type="Proteomes" id="UP000639775"/>
    </source>
</evidence>
<dbReference type="InterPro" id="IPR049245">
    <property type="entry name" value="DUF6880"/>
</dbReference>